<name>A0A7K3WN22_9FLAO</name>
<dbReference type="InterPro" id="IPR050250">
    <property type="entry name" value="Macrolide_Exporter_MacB"/>
</dbReference>
<dbReference type="Pfam" id="PF02687">
    <property type="entry name" value="FtsX"/>
    <property type="match status" value="1"/>
</dbReference>
<evidence type="ECO:0000313" key="10">
    <source>
        <dbReference type="EMBL" id="NEN23049.1"/>
    </source>
</evidence>
<dbReference type="Proteomes" id="UP000486602">
    <property type="component" value="Unassembled WGS sequence"/>
</dbReference>
<dbReference type="PANTHER" id="PTHR30572:SF4">
    <property type="entry name" value="ABC TRANSPORTER PERMEASE YTRF"/>
    <property type="match status" value="1"/>
</dbReference>
<evidence type="ECO:0000256" key="5">
    <source>
        <dbReference type="ARBA" id="ARBA00023136"/>
    </source>
</evidence>
<comment type="subcellular location">
    <subcellularLocation>
        <location evidence="1">Cell membrane</location>
        <topology evidence="1">Multi-pass membrane protein</topology>
    </subcellularLocation>
</comment>
<feature type="transmembrane region" description="Helical" evidence="7">
    <location>
        <begin position="31"/>
        <end position="50"/>
    </location>
</feature>
<accession>A0A7K3WN22</accession>
<dbReference type="EMBL" id="JAAGVY010000007">
    <property type="protein sequence ID" value="NEN23049.1"/>
    <property type="molecule type" value="Genomic_DNA"/>
</dbReference>
<proteinExistence type="inferred from homology"/>
<feature type="transmembrane region" description="Helical" evidence="7">
    <location>
        <begin position="288"/>
        <end position="316"/>
    </location>
</feature>
<protein>
    <submittedName>
        <fullName evidence="10">FtsX-like permease family protein</fullName>
    </submittedName>
</protein>
<dbReference type="RefSeq" id="WP_163283869.1">
    <property type="nucleotide sequence ID" value="NZ_JAAGVY010000007.1"/>
</dbReference>
<feature type="transmembrane region" description="Helical" evidence="7">
    <location>
        <begin position="384"/>
        <end position="407"/>
    </location>
</feature>
<keyword evidence="4 7" id="KW-1133">Transmembrane helix</keyword>
<dbReference type="InterPro" id="IPR003838">
    <property type="entry name" value="ABC3_permease_C"/>
</dbReference>
<sequence length="419" mass="45836">MKKFLIYIRLLREGATFAISALVVNRLRTSLSLLGITIGIFLIISVFTLVSSLEKSIRSSFETLGDDSIFIEKMPWGPEKDGEYAWWEYMQRPNVTFREARQLKERMNSAKAVTFLASTSRNLERNKNSSENTVIVAATVGFENFISVEVETGRLFTPMELESTRRVCILGSDVSSRLFGESEALGQSVKISGFSATVIGVLQKAGSGVIGGGTDEWCIVPVEFGRMIMQLDKVKTQIALKPKDLVSFEALENEVMQNMRSIRMLRPTEERNFAINKSSMLSNGLDELFAILNIAGLIIGGFSILVGGFSIANIMFVSVRERTNIIGIQKALGAKQCFILFQFLFESVALCVLGGVIGMLLIFLGSILATAITGFEVVLTLNNILIGLAFSVGIGLVSGVVPAYMAARLEPVEAMRSSG</sequence>
<keyword evidence="5 7" id="KW-0472">Membrane</keyword>
<evidence type="ECO:0000259" key="8">
    <source>
        <dbReference type="Pfam" id="PF02687"/>
    </source>
</evidence>
<gene>
    <name evidence="10" type="ORF">G3O08_05990</name>
</gene>
<feature type="transmembrane region" description="Helical" evidence="7">
    <location>
        <begin position="337"/>
        <end position="364"/>
    </location>
</feature>
<dbReference type="InterPro" id="IPR025857">
    <property type="entry name" value="MacB_PCD"/>
</dbReference>
<comment type="similarity">
    <text evidence="6">Belongs to the ABC-4 integral membrane protein family.</text>
</comment>
<dbReference type="Pfam" id="PF12704">
    <property type="entry name" value="MacB_PCD"/>
    <property type="match status" value="1"/>
</dbReference>
<evidence type="ECO:0000256" key="3">
    <source>
        <dbReference type="ARBA" id="ARBA00022692"/>
    </source>
</evidence>
<comment type="caution">
    <text evidence="10">The sequence shown here is derived from an EMBL/GenBank/DDBJ whole genome shotgun (WGS) entry which is preliminary data.</text>
</comment>
<dbReference type="GO" id="GO:0005886">
    <property type="term" value="C:plasma membrane"/>
    <property type="evidence" value="ECO:0007669"/>
    <property type="project" value="UniProtKB-SubCell"/>
</dbReference>
<organism evidence="10 11">
    <name type="scientific">Cryomorpha ignava</name>
    <dbReference type="NCBI Taxonomy" id="101383"/>
    <lineage>
        <taxon>Bacteria</taxon>
        <taxon>Pseudomonadati</taxon>
        <taxon>Bacteroidota</taxon>
        <taxon>Flavobacteriia</taxon>
        <taxon>Flavobacteriales</taxon>
        <taxon>Cryomorphaceae</taxon>
        <taxon>Cryomorpha</taxon>
    </lineage>
</organism>
<dbReference type="AlphaFoldDB" id="A0A7K3WN22"/>
<dbReference type="PANTHER" id="PTHR30572">
    <property type="entry name" value="MEMBRANE COMPONENT OF TRANSPORTER-RELATED"/>
    <property type="match status" value="1"/>
</dbReference>
<evidence type="ECO:0000256" key="4">
    <source>
        <dbReference type="ARBA" id="ARBA00022989"/>
    </source>
</evidence>
<evidence type="ECO:0000256" key="6">
    <source>
        <dbReference type="ARBA" id="ARBA00038076"/>
    </source>
</evidence>
<evidence type="ECO:0000259" key="9">
    <source>
        <dbReference type="Pfam" id="PF12704"/>
    </source>
</evidence>
<reference evidence="10 11" key="1">
    <citation type="submission" date="2020-02" db="EMBL/GenBank/DDBJ databases">
        <title>Out from the shadows clarifying the taxonomy of the family Cryomorphaceae and related taxa by utilizing the GTDB taxonomic framework.</title>
        <authorList>
            <person name="Bowman J.P."/>
        </authorList>
    </citation>
    <scope>NUCLEOTIDE SEQUENCE [LARGE SCALE GENOMIC DNA]</scope>
    <source>
        <strain evidence="10 11">QSSC 1-22</strain>
    </source>
</reference>
<feature type="domain" description="MacB-like periplasmic core" evidence="9">
    <location>
        <begin position="29"/>
        <end position="255"/>
    </location>
</feature>
<keyword evidence="2" id="KW-1003">Cell membrane</keyword>
<evidence type="ECO:0000256" key="1">
    <source>
        <dbReference type="ARBA" id="ARBA00004651"/>
    </source>
</evidence>
<evidence type="ECO:0000256" key="7">
    <source>
        <dbReference type="SAM" id="Phobius"/>
    </source>
</evidence>
<dbReference type="GO" id="GO:0022857">
    <property type="term" value="F:transmembrane transporter activity"/>
    <property type="evidence" value="ECO:0007669"/>
    <property type="project" value="TreeGrafter"/>
</dbReference>
<keyword evidence="11" id="KW-1185">Reference proteome</keyword>
<evidence type="ECO:0000256" key="2">
    <source>
        <dbReference type="ARBA" id="ARBA00022475"/>
    </source>
</evidence>
<evidence type="ECO:0000313" key="11">
    <source>
        <dbReference type="Proteomes" id="UP000486602"/>
    </source>
</evidence>
<feature type="domain" description="ABC3 transporter permease C-terminal" evidence="8">
    <location>
        <begin position="298"/>
        <end position="411"/>
    </location>
</feature>
<keyword evidence="3 7" id="KW-0812">Transmembrane</keyword>